<keyword evidence="2" id="KW-1185">Reference proteome</keyword>
<dbReference type="Proteomes" id="UP000198520">
    <property type="component" value="Unassembled WGS sequence"/>
</dbReference>
<dbReference type="Pfam" id="PF20117">
    <property type="entry name" value="DUF6507"/>
    <property type="match status" value="1"/>
</dbReference>
<dbReference type="OrthoDB" id="4829084at2"/>
<evidence type="ECO:0000313" key="2">
    <source>
        <dbReference type="Proteomes" id="UP000198520"/>
    </source>
</evidence>
<reference evidence="2" key="1">
    <citation type="submission" date="2016-10" db="EMBL/GenBank/DDBJ databases">
        <authorList>
            <person name="Varghese N."/>
            <person name="Submissions S."/>
        </authorList>
    </citation>
    <scope>NUCLEOTIDE SEQUENCE [LARGE SCALE GENOMIC DNA]</scope>
    <source>
        <strain evidence="2">DSM 19083</strain>
    </source>
</reference>
<dbReference type="STRING" id="285351.SAMN04488035_0100"/>
<protein>
    <recommendedName>
        <fullName evidence="3">Excreted virulence factor EspC, type VII ESX diderm</fullName>
    </recommendedName>
</protein>
<sequence length="118" mass="11706">MTSWRISPAGVDDVLKAVGNAAAVLSGAVDGLPAHAEAAVAGTDNCPIIADALVGFFEHHSPSLTSMGNRIANSVGGAASATSWYLTGDEQMAAAQQAGAAEIAGTGTWVPELPEGMG</sequence>
<gene>
    <name evidence="1" type="ORF">SAMN04488035_0100</name>
</gene>
<evidence type="ECO:0008006" key="3">
    <source>
        <dbReference type="Google" id="ProtNLM"/>
    </source>
</evidence>
<dbReference type="InterPro" id="IPR045436">
    <property type="entry name" value="DUF6507"/>
</dbReference>
<evidence type="ECO:0000313" key="1">
    <source>
        <dbReference type="EMBL" id="SFE66898.1"/>
    </source>
</evidence>
<organism evidence="1 2">
    <name type="scientific">Flavimobilis marinus</name>
    <dbReference type="NCBI Taxonomy" id="285351"/>
    <lineage>
        <taxon>Bacteria</taxon>
        <taxon>Bacillati</taxon>
        <taxon>Actinomycetota</taxon>
        <taxon>Actinomycetes</taxon>
        <taxon>Micrococcales</taxon>
        <taxon>Jonesiaceae</taxon>
        <taxon>Flavimobilis</taxon>
    </lineage>
</organism>
<dbReference type="RefSeq" id="WP_143073087.1">
    <property type="nucleotide sequence ID" value="NZ_BNAN01000001.1"/>
</dbReference>
<name>A0A1I2CF60_9MICO</name>
<proteinExistence type="predicted"/>
<dbReference type="EMBL" id="FONZ01000001">
    <property type="protein sequence ID" value="SFE66898.1"/>
    <property type="molecule type" value="Genomic_DNA"/>
</dbReference>
<accession>A0A1I2CF60</accession>
<dbReference type="AlphaFoldDB" id="A0A1I2CF60"/>